<dbReference type="GO" id="GO:0008168">
    <property type="term" value="F:methyltransferase activity"/>
    <property type="evidence" value="ECO:0007669"/>
    <property type="project" value="UniProtKB-KW"/>
</dbReference>
<keyword evidence="2" id="KW-0489">Methyltransferase</keyword>
<evidence type="ECO:0000256" key="1">
    <source>
        <dbReference type="SAM" id="MobiDB-lite"/>
    </source>
</evidence>
<dbReference type="Gene3D" id="3.40.50.150">
    <property type="entry name" value="Vaccinia Virus protein VP39"/>
    <property type="match status" value="1"/>
</dbReference>
<proteinExistence type="predicted"/>
<comment type="caution">
    <text evidence="2">The sequence shown here is derived from an EMBL/GenBank/DDBJ whole genome shotgun (WGS) entry which is preliminary data.</text>
</comment>
<keyword evidence="2" id="KW-0808">Transferase</keyword>
<gene>
    <name evidence="2" type="ORF">ACFQMJ_26790</name>
</gene>
<dbReference type="InterPro" id="IPR029063">
    <property type="entry name" value="SAM-dependent_MTases_sf"/>
</dbReference>
<feature type="region of interest" description="Disordered" evidence="1">
    <location>
        <begin position="94"/>
        <end position="117"/>
    </location>
</feature>
<dbReference type="Proteomes" id="UP001596378">
    <property type="component" value="Unassembled WGS sequence"/>
</dbReference>
<name>A0ABW2FMG9_9BACL</name>
<protein>
    <submittedName>
        <fullName evidence="2">Class I SAM-dependent methyltransferase</fullName>
        <ecNumber evidence="2">2.1.1.-</ecNumber>
    </submittedName>
</protein>
<dbReference type="EMBL" id="JBHTAI010000021">
    <property type="protein sequence ID" value="MFC7152155.1"/>
    <property type="molecule type" value="Genomic_DNA"/>
</dbReference>
<accession>A0ABW2FMG9</accession>
<dbReference type="GO" id="GO:0032259">
    <property type="term" value="P:methylation"/>
    <property type="evidence" value="ECO:0007669"/>
    <property type="project" value="UniProtKB-KW"/>
</dbReference>
<dbReference type="EC" id="2.1.1.-" evidence="2"/>
<evidence type="ECO:0000313" key="2">
    <source>
        <dbReference type="EMBL" id="MFC7152155.1"/>
    </source>
</evidence>
<reference evidence="3" key="1">
    <citation type="journal article" date="2019" name="Int. J. Syst. Evol. Microbiol.">
        <title>The Global Catalogue of Microorganisms (GCM) 10K type strain sequencing project: providing services to taxonomists for standard genome sequencing and annotation.</title>
        <authorList>
            <consortium name="The Broad Institute Genomics Platform"/>
            <consortium name="The Broad Institute Genome Sequencing Center for Infectious Disease"/>
            <person name="Wu L."/>
            <person name="Ma J."/>
        </authorList>
    </citation>
    <scope>NUCLEOTIDE SEQUENCE [LARGE SCALE GENOMIC DNA]</scope>
    <source>
        <strain evidence="3">KCTC 12907</strain>
    </source>
</reference>
<dbReference type="CDD" id="cd02440">
    <property type="entry name" value="AdoMet_MTases"/>
    <property type="match status" value="1"/>
</dbReference>
<sequence>MVQWNDLNQESKNRWETIAEFWDDYMGDESNRFHRELIKPYTEKLLQIEPSHEVLDIACGNGNFSRRLAELGAIVTAFDYSSKWNSSLLHSSSLFSNSQNEKDPRNGRPKWRNSNKK</sequence>
<organism evidence="2 3">
    <name type="scientific">Cohnella cellulosilytica</name>
    <dbReference type="NCBI Taxonomy" id="986710"/>
    <lineage>
        <taxon>Bacteria</taxon>
        <taxon>Bacillati</taxon>
        <taxon>Bacillota</taxon>
        <taxon>Bacilli</taxon>
        <taxon>Bacillales</taxon>
        <taxon>Paenibacillaceae</taxon>
        <taxon>Cohnella</taxon>
    </lineage>
</organism>
<feature type="compositionally biased region" description="Basic residues" evidence="1">
    <location>
        <begin position="107"/>
        <end position="117"/>
    </location>
</feature>
<dbReference type="SUPFAM" id="SSF53335">
    <property type="entry name" value="S-adenosyl-L-methionine-dependent methyltransferases"/>
    <property type="match status" value="1"/>
</dbReference>
<keyword evidence="3" id="KW-1185">Reference proteome</keyword>
<evidence type="ECO:0000313" key="3">
    <source>
        <dbReference type="Proteomes" id="UP001596378"/>
    </source>
</evidence>
<dbReference type="RefSeq" id="WP_378044285.1">
    <property type="nucleotide sequence ID" value="NZ_JBHMDN010000004.1"/>
</dbReference>